<sequence length="265" mass="30355">MDDRFKELLETVASMYEMGQSLSDEFFHLIDTDPDGRQIILDQLTSWSHWYSLSSAEFTSIAAGILGMASLFADGDLKGDKIEASLRFAEKAADFEGSLEDASKHFGEEIAQKLVFQVVFANYYSQLAVARRNRSINFMLEQIREEVDDYVEIIFEAVSIDPSVVSNYEIAQFISKWTVERNKINLDKLAKAILGKYPRGKREPSVDQHRFMTTVLEEFLGSVKPETVDQMNQLLGLLQEGEDPVEAIKYHLRIRKRDTRRTKAH</sequence>
<comment type="caution">
    <text evidence="1">The sequence shown here is derived from an EMBL/GenBank/DDBJ whole genome shotgun (WGS) entry which is preliminary data.</text>
</comment>
<proteinExistence type="predicted"/>
<keyword evidence="2" id="KW-1185">Reference proteome</keyword>
<name>A0A7Z6ZS45_9GAMM</name>
<dbReference type="Proteomes" id="UP000287766">
    <property type="component" value="Unassembled WGS sequence"/>
</dbReference>
<dbReference type="AlphaFoldDB" id="A0A7Z6ZS45"/>
<dbReference type="RefSeq" id="WP_169931506.1">
    <property type="nucleotide sequence ID" value="NZ_PIPR01000003.1"/>
</dbReference>
<reference evidence="2" key="1">
    <citation type="journal article" date="2018" name="Front. Microbiol.">
        <title>Genome-Based Analysis Reveals the Taxonomy and Diversity of the Family Idiomarinaceae.</title>
        <authorList>
            <person name="Liu Y."/>
            <person name="Lai Q."/>
            <person name="Shao Z."/>
        </authorList>
    </citation>
    <scope>NUCLEOTIDE SEQUENCE [LARGE SCALE GENOMIC DNA]</scope>
    <source>
        <strain evidence="2">KYW314</strain>
    </source>
</reference>
<evidence type="ECO:0000313" key="2">
    <source>
        <dbReference type="Proteomes" id="UP000287766"/>
    </source>
</evidence>
<organism evidence="1 2">
    <name type="scientific">Pseudidiomarina aestuarii</name>
    <dbReference type="NCBI Taxonomy" id="624146"/>
    <lineage>
        <taxon>Bacteria</taxon>
        <taxon>Pseudomonadati</taxon>
        <taxon>Pseudomonadota</taxon>
        <taxon>Gammaproteobacteria</taxon>
        <taxon>Alteromonadales</taxon>
        <taxon>Idiomarinaceae</taxon>
        <taxon>Pseudidiomarina</taxon>
    </lineage>
</organism>
<gene>
    <name evidence="1" type="ORF">CWE22_10855</name>
</gene>
<evidence type="ECO:0000313" key="1">
    <source>
        <dbReference type="EMBL" id="RUO39242.1"/>
    </source>
</evidence>
<dbReference type="EMBL" id="PIPR01000003">
    <property type="protein sequence ID" value="RUO39242.1"/>
    <property type="molecule type" value="Genomic_DNA"/>
</dbReference>
<protein>
    <submittedName>
        <fullName evidence="1">Uncharacterized protein</fullName>
    </submittedName>
</protein>
<accession>A0A7Z6ZS45</accession>